<protein>
    <submittedName>
        <fullName evidence="1">Glutamine ABC transporter permease</fullName>
    </submittedName>
</protein>
<feature type="non-terminal residue" evidence="1">
    <location>
        <position position="1"/>
    </location>
</feature>
<sequence>VIMIGKPLKQSPVFPPFHTVRETFTSHGVPSI</sequence>
<evidence type="ECO:0000313" key="2">
    <source>
        <dbReference type="Proteomes" id="UP000220840"/>
    </source>
</evidence>
<organism evidence="1 2">
    <name type="scientific">Clostridium neonatale</name>
    <dbReference type="NCBI Taxonomy" id="137838"/>
    <lineage>
        <taxon>Bacteria</taxon>
        <taxon>Bacillati</taxon>
        <taxon>Bacillota</taxon>
        <taxon>Clostridia</taxon>
        <taxon>Eubacteriales</taxon>
        <taxon>Clostridiaceae</taxon>
        <taxon>Clostridium</taxon>
    </lineage>
</organism>
<dbReference type="AlphaFoldDB" id="A0A2A7MD25"/>
<accession>A0A2A7MD25</accession>
<evidence type="ECO:0000313" key="1">
    <source>
        <dbReference type="EMBL" id="PEG29752.1"/>
    </source>
</evidence>
<name>A0A2A7MD25_9CLOT</name>
<proteinExistence type="predicted"/>
<gene>
    <name evidence="1" type="ORF">CQ394_13880</name>
</gene>
<comment type="caution">
    <text evidence="1">The sequence shown here is derived from an EMBL/GenBank/DDBJ whole genome shotgun (WGS) entry which is preliminary data.</text>
</comment>
<dbReference type="Proteomes" id="UP000220840">
    <property type="component" value="Unassembled WGS sequence"/>
</dbReference>
<dbReference type="EMBL" id="PDCJ01000002">
    <property type="protein sequence ID" value="PEG29752.1"/>
    <property type="molecule type" value="Genomic_DNA"/>
</dbReference>
<keyword evidence="2" id="KW-1185">Reference proteome</keyword>
<reference evidence="1 2" key="1">
    <citation type="submission" date="2017-10" db="EMBL/GenBank/DDBJ databases">
        <title>Effective Description of Clostridium neonatale sp. nov. linked to necrotizing enterocolitis in neonates and a clarification of species assignable to the genus Clostridium (Prazmowski 1880) emend. Lawson and Rainey 2016.</title>
        <authorList>
            <person name="Bernard K."/>
            <person name="Burdz T."/>
            <person name="Wiebe D."/>
            <person name="Balcewich B."/>
            <person name="Alfa M."/>
            <person name="Bernier A.-M."/>
        </authorList>
    </citation>
    <scope>NUCLEOTIDE SEQUENCE [LARGE SCALE GENOMIC DNA]</scope>
    <source>
        <strain evidence="1 2">LCDC99A005</strain>
    </source>
</reference>